<dbReference type="InterPro" id="IPR004245">
    <property type="entry name" value="DUF229"/>
</dbReference>
<dbReference type="AlphaFoldDB" id="E3MX73"/>
<dbReference type="PANTHER" id="PTHR10974:SF5">
    <property type="entry name" value="SULFATASE DOMAIN-CONTAINING PROTEIN"/>
    <property type="match status" value="1"/>
</dbReference>
<name>E3MX73_CAERE</name>
<accession>E3MX73</accession>
<keyword evidence="1" id="KW-0472">Membrane</keyword>
<keyword evidence="4" id="KW-1185">Reference proteome</keyword>
<feature type="domain" description="W02B3.4-like N-terminal" evidence="2">
    <location>
        <begin position="535"/>
        <end position="648"/>
    </location>
</feature>
<keyword evidence="1" id="KW-0812">Transmembrane</keyword>
<evidence type="ECO:0000256" key="1">
    <source>
        <dbReference type="SAM" id="Phobius"/>
    </source>
</evidence>
<dbReference type="InterPro" id="IPR057641">
    <property type="entry name" value="W02B3_4_N"/>
</dbReference>
<dbReference type="Pfam" id="PF02995">
    <property type="entry name" value="DUF229"/>
    <property type="match status" value="2"/>
</dbReference>
<protein>
    <recommendedName>
        <fullName evidence="2">W02B3.4-like N-terminal domain-containing protein</fullName>
    </recommendedName>
</protein>
<dbReference type="OrthoDB" id="444255at2759"/>
<dbReference type="GO" id="GO:0005615">
    <property type="term" value="C:extracellular space"/>
    <property type="evidence" value="ECO:0007669"/>
    <property type="project" value="TreeGrafter"/>
</dbReference>
<keyword evidence="1" id="KW-1133">Transmembrane helix</keyword>
<dbReference type="HOGENOM" id="CLU_331290_0_0_1"/>
<proteinExistence type="predicted"/>
<dbReference type="EMBL" id="DS268490">
    <property type="protein sequence ID" value="EFP11499.1"/>
    <property type="molecule type" value="Genomic_DNA"/>
</dbReference>
<dbReference type="Proteomes" id="UP000008281">
    <property type="component" value="Unassembled WGS sequence"/>
</dbReference>
<evidence type="ECO:0000313" key="4">
    <source>
        <dbReference type="Proteomes" id="UP000008281"/>
    </source>
</evidence>
<dbReference type="Pfam" id="PF24413">
    <property type="entry name" value="W02B3_4_N"/>
    <property type="match status" value="1"/>
</dbReference>
<dbReference type="InParanoid" id="E3MX73"/>
<organism evidence="4">
    <name type="scientific">Caenorhabditis remanei</name>
    <name type="common">Caenorhabditis vulgaris</name>
    <dbReference type="NCBI Taxonomy" id="31234"/>
    <lineage>
        <taxon>Eukaryota</taxon>
        <taxon>Metazoa</taxon>
        <taxon>Ecdysozoa</taxon>
        <taxon>Nematoda</taxon>
        <taxon>Chromadorea</taxon>
        <taxon>Rhabditida</taxon>
        <taxon>Rhabditina</taxon>
        <taxon>Rhabditomorpha</taxon>
        <taxon>Rhabditoidea</taxon>
        <taxon>Rhabditidae</taxon>
        <taxon>Peloderinae</taxon>
        <taxon>Caenorhabditis</taxon>
    </lineage>
</organism>
<evidence type="ECO:0000313" key="3">
    <source>
        <dbReference type="EMBL" id="EFP11499.1"/>
    </source>
</evidence>
<dbReference type="eggNOG" id="KOG0842">
    <property type="taxonomic scope" value="Eukaryota"/>
</dbReference>
<dbReference type="PANTHER" id="PTHR10974">
    <property type="entry name" value="FI08016P-RELATED"/>
    <property type="match status" value="1"/>
</dbReference>
<feature type="transmembrane region" description="Helical" evidence="1">
    <location>
        <begin position="12"/>
        <end position="33"/>
    </location>
</feature>
<sequence length="865" mass="100517">MHKILWNKKSKPIFFRILVYGILFQIIFVLFVYKTEDQKEEPLFHEYDSTNNYMNICSLPVYDYWHPNIIGNIDNEDVDQKSIDNCLAKPFTELVNGTWRILEERRGLNCSARCLSTATWLPPGPVECEFVEAVCWEDSTEIYRFLHCQIIKPKIPPKFPENPPNVFVFLVDSLSTGAAKRSLPKTLPTLSSRLEAVEFPFVNKIGENSLANKMVLWFGVSVSPDVSIFEEFEDHGYMTLHVDDENLQKGFKAHHHLNLNNGFCPNQVENYFKTFLEAYNDSPKFAWLSLTKSDDSILKLIENNLETLQNSFFIFMGAQSTQGLNSDSEIGSVEANNPFLSISIPKKLRQKSQAVLEIMRQNSRKLQTHFDTRATILDILKYQPAAIFNNRTLLEISGERGHSYLRRQPSLPRTCGRLLIPLEYCICQVVKVTVVNENLRNRFGNLLVDHMNELLDRSNLTAICEKFELRKTLSLLHHGHINPSDTNHTYDLTILTDFAQFKTILTQNKNVDQILFGKILYGEAGDYSLSNNQTQCDDLLNEWDPEVPVLLIDLDFLENLKNEDCRWDETKRVKIGVHVKDKDRSIIDTTRFNVVLYNSPDGKDFLEFYEDGKRIIPKRFETRKIGNFEIPSNPQRFIEFYKRSKFVECLGLEMDRDTSEEAEQNGTTSANILARFRDELIDMGMYPYLNGGTLLGWYRECTVIPHTLDLDFSVFKENYNPEYAEKVLRKNESAFDMRRMLGKLEDSHEITVVSKEEGQPAIDLFVMYDYVEDGKVIYRYIPGLNNDGTKYRYTHLLLDPTCAAEMHGHLFWILCNPIEQLKHEYGPLWYRDHPTSYFAWNHSGKNIVVAGNFTEEEMEKYYLHF</sequence>
<evidence type="ECO:0000259" key="2">
    <source>
        <dbReference type="Pfam" id="PF24413"/>
    </source>
</evidence>
<reference evidence="3" key="1">
    <citation type="submission" date="2007-07" db="EMBL/GenBank/DDBJ databases">
        <title>PCAP assembly of the Caenorhabditis remanei genome.</title>
        <authorList>
            <consortium name="The Caenorhabditis remanei Sequencing Consortium"/>
            <person name="Wilson R.K."/>
        </authorList>
    </citation>
    <scope>NUCLEOTIDE SEQUENCE [LARGE SCALE GENOMIC DNA]</scope>
    <source>
        <strain evidence="3">PB4641</strain>
    </source>
</reference>
<gene>
    <name evidence="3" type="ORF">CRE_19289</name>
</gene>